<accession>A0A2S0KNF3</accession>
<dbReference type="Gene3D" id="3.10.620.30">
    <property type="match status" value="1"/>
</dbReference>
<dbReference type="Proteomes" id="UP000237947">
    <property type="component" value="Chromosome"/>
</dbReference>
<protein>
    <recommendedName>
        <fullName evidence="2">Transglutaminase-like domain-containing protein</fullName>
    </recommendedName>
</protein>
<dbReference type="SMART" id="SM00460">
    <property type="entry name" value="TGc"/>
    <property type="match status" value="2"/>
</dbReference>
<feature type="domain" description="Transglutaminase-like" evidence="2">
    <location>
        <begin position="562"/>
        <end position="612"/>
    </location>
</feature>
<dbReference type="PANTHER" id="PTHR35532">
    <property type="entry name" value="SIMILAR TO POLYHYDROXYALKANOATE DEPOLYMERASE"/>
    <property type="match status" value="1"/>
</dbReference>
<keyword evidence="4" id="KW-1185">Reference proteome</keyword>
<organism evidence="3 4">
    <name type="scientific">Fastidiosipila sanguinis</name>
    <dbReference type="NCBI Taxonomy" id="236753"/>
    <lineage>
        <taxon>Bacteria</taxon>
        <taxon>Bacillati</taxon>
        <taxon>Bacillota</taxon>
        <taxon>Clostridia</taxon>
        <taxon>Eubacteriales</taxon>
        <taxon>Oscillospiraceae</taxon>
        <taxon>Fastidiosipila</taxon>
    </lineage>
</organism>
<evidence type="ECO:0000259" key="2">
    <source>
        <dbReference type="SMART" id="SM00460"/>
    </source>
</evidence>
<dbReference type="PANTHER" id="PTHR35532:SF5">
    <property type="entry name" value="CARBOHYDRATE-BINDING DOMAIN-CONTAINING PROTEIN"/>
    <property type="match status" value="1"/>
</dbReference>
<evidence type="ECO:0000313" key="3">
    <source>
        <dbReference type="EMBL" id="AVM42553.1"/>
    </source>
</evidence>
<reference evidence="4" key="1">
    <citation type="submission" date="2018-02" db="EMBL/GenBank/DDBJ databases">
        <authorList>
            <person name="Holder M.E."/>
            <person name="Ajami N.J."/>
            <person name="Petrosino J.F."/>
        </authorList>
    </citation>
    <scope>NUCLEOTIDE SEQUENCE [LARGE SCALE GENOMIC DNA]</scope>
    <source>
        <strain evidence="4">CCUG 47711</strain>
    </source>
</reference>
<name>A0A2S0KNF3_9FIRM</name>
<dbReference type="InterPro" id="IPR038765">
    <property type="entry name" value="Papain-like_cys_pep_sf"/>
</dbReference>
<dbReference type="InterPro" id="IPR002931">
    <property type="entry name" value="Transglutaminase-like"/>
</dbReference>
<dbReference type="KEGG" id="fsa:C5Q98_04670"/>
<feature type="domain" description="Transglutaminase-like" evidence="2">
    <location>
        <begin position="152"/>
        <end position="211"/>
    </location>
</feature>
<evidence type="ECO:0000256" key="1">
    <source>
        <dbReference type="SAM" id="MobiDB-lite"/>
    </source>
</evidence>
<dbReference type="OrthoDB" id="9787782at2"/>
<feature type="region of interest" description="Disordered" evidence="1">
    <location>
        <begin position="371"/>
        <end position="391"/>
    </location>
</feature>
<dbReference type="AlphaFoldDB" id="A0A2S0KNF3"/>
<dbReference type="RefSeq" id="WP_106012509.1">
    <property type="nucleotide sequence ID" value="NZ_CP027226.1"/>
</dbReference>
<gene>
    <name evidence="3" type="ORF">C5Q98_04670</name>
</gene>
<proteinExistence type="predicted"/>
<dbReference type="EMBL" id="CP027226">
    <property type="protein sequence ID" value="AVM42553.1"/>
    <property type="molecule type" value="Genomic_DNA"/>
</dbReference>
<dbReference type="SUPFAM" id="SSF54001">
    <property type="entry name" value="Cysteine proteinases"/>
    <property type="match status" value="2"/>
</dbReference>
<evidence type="ECO:0000313" key="4">
    <source>
        <dbReference type="Proteomes" id="UP000237947"/>
    </source>
</evidence>
<dbReference type="Pfam" id="PF01841">
    <property type="entry name" value="Transglut_core"/>
    <property type="match status" value="1"/>
</dbReference>
<sequence length="883" mass="101112">MFTEKIVKKIEADFQSRKPLLEGRADKLFNVFEDASPEEIICLKYLYSYLPISDCSSYDGKLFLNLVKDALLAKEKFPWGKDLSDEMFFNYVLSVRVNNEDLTDHRSIIREELSDRIDGMSMADAALEINLWTYEKATYQATDGRTVSPLTIMTRAFGRCGEESTFLVSALRSVALPARQIYTPRWAASDDNHAWVEVWTGSKWEYLGACEPEAILNKGWFSAPAKRGMIMQTSLHTGFIENEEIIRHEGDFYLLNVSDTYFDPANLKLTVKNGNEEIENALVNLNVINYAQISPISSLKTDKTGQISVKLGKGDLLLRVLPDSEKYPELKNKVIEKKVSLIDGDIEVVVDFADENQLMLEQGVEHYYMTAPKPEKNEDPQASPEAEERMQERKREAEAIREAYQSTFYADPDEDSEAEYDKEVLEYRKAKVLAQSLGNKAEIEKFLDETETGLDLEYKIELLEVIRWKDLSDITYEILLDHAVASNSFKFNFEKDMFVENILNPRVDNEMIRAWRTLASVFSEEEIAKFKENPLEIVYLIDGKVETLNQADSGGMADPLGVLEMGKGSALSKLLLIIASMRSLGIPARLNPTDRHAEFYMDEKWHGFDLDNKSYKVDGNNDSDVASRLGKHKEDDKDADFAYKSGLLIEKDENETIEYMTQIGFSRIEEDGSLSSLFFKDFEFNNKNEFHADLDPGKYQVLVCKRSARGNNEAYLYRTEVKEGQLTSLKIAMPQAADTDQKKFDFLPLEFSDNSEFNGSEELNFLAILEPAAEPTEHFFNELLEADERFEDLSTRTSFVLNDFRSESDQKLKAVLERFPEIKLRNVAENFDINKYVENSFKKYELHNLRLPLLLLVNEKQEVVRAISGYQVGSVVQVLHEVQ</sequence>
<dbReference type="Gene3D" id="2.60.40.1120">
    <property type="entry name" value="Carboxypeptidase-like, regulatory domain"/>
    <property type="match status" value="1"/>
</dbReference>